<evidence type="ECO:0000256" key="1">
    <source>
        <dbReference type="SAM" id="MobiDB-lite"/>
    </source>
</evidence>
<keyword evidence="3" id="KW-1185">Reference proteome</keyword>
<evidence type="ECO:0000313" key="3">
    <source>
        <dbReference type="Proteomes" id="UP000314294"/>
    </source>
</evidence>
<dbReference type="AlphaFoldDB" id="A0A4Z2G968"/>
<accession>A0A4Z2G968</accession>
<proteinExistence type="predicted"/>
<reference evidence="2 3" key="1">
    <citation type="submission" date="2019-03" db="EMBL/GenBank/DDBJ databases">
        <title>First draft genome of Liparis tanakae, snailfish: a comprehensive survey of snailfish specific genes.</title>
        <authorList>
            <person name="Kim W."/>
            <person name="Song I."/>
            <person name="Jeong J.-H."/>
            <person name="Kim D."/>
            <person name="Kim S."/>
            <person name="Ryu S."/>
            <person name="Song J.Y."/>
            <person name="Lee S.K."/>
        </authorList>
    </citation>
    <scope>NUCLEOTIDE SEQUENCE [LARGE SCALE GENOMIC DNA]</scope>
    <source>
        <tissue evidence="2">Muscle</tissue>
    </source>
</reference>
<name>A0A4Z2G968_9TELE</name>
<sequence length="213" mass="23492">MTLPEVSQDLTPDLTGIHVSDTVGLSWNCSMKSLTAGGTELCKWLLKISAGQSLHVSSFTTAHRLLGGDKTFEWNGASAVVHGAVWAACKEKADKEREQEEVEWRERDGEVTQINVSTQTSTSSRSSSSSSSFPDPHHLSAYPRERRLQTGGTGKTFPPQQRSIRLLDEDEECAAKTWYDCSRVLPPTVLNTDAWAVTLDVSTPSHETLRAFR</sequence>
<evidence type="ECO:0000313" key="2">
    <source>
        <dbReference type="EMBL" id="TNN49730.1"/>
    </source>
</evidence>
<dbReference type="Proteomes" id="UP000314294">
    <property type="component" value="Unassembled WGS sequence"/>
</dbReference>
<gene>
    <name evidence="2" type="ORF">EYF80_040079</name>
</gene>
<feature type="compositionally biased region" description="Basic and acidic residues" evidence="1">
    <location>
        <begin position="135"/>
        <end position="148"/>
    </location>
</feature>
<organism evidence="2 3">
    <name type="scientific">Liparis tanakae</name>
    <name type="common">Tanaka's snailfish</name>
    <dbReference type="NCBI Taxonomy" id="230148"/>
    <lineage>
        <taxon>Eukaryota</taxon>
        <taxon>Metazoa</taxon>
        <taxon>Chordata</taxon>
        <taxon>Craniata</taxon>
        <taxon>Vertebrata</taxon>
        <taxon>Euteleostomi</taxon>
        <taxon>Actinopterygii</taxon>
        <taxon>Neopterygii</taxon>
        <taxon>Teleostei</taxon>
        <taxon>Neoteleostei</taxon>
        <taxon>Acanthomorphata</taxon>
        <taxon>Eupercaria</taxon>
        <taxon>Perciformes</taxon>
        <taxon>Cottioidei</taxon>
        <taxon>Cottales</taxon>
        <taxon>Liparidae</taxon>
        <taxon>Liparis</taxon>
    </lineage>
</organism>
<feature type="region of interest" description="Disordered" evidence="1">
    <location>
        <begin position="98"/>
        <end position="164"/>
    </location>
</feature>
<comment type="caution">
    <text evidence="2">The sequence shown here is derived from an EMBL/GenBank/DDBJ whole genome shotgun (WGS) entry which is preliminary data.</text>
</comment>
<dbReference type="EMBL" id="SRLO01000643">
    <property type="protein sequence ID" value="TNN49730.1"/>
    <property type="molecule type" value="Genomic_DNA"/>
</dbReference>
<feature type="compositionally biased region" description="Basic and acidic residues" evidence="1">
    <location>
        <begin position="98"/>
        <end position="110"/>
    </location>
</feature>
<protein>
    <submittedName>
        <fullName evidence="2">Uncharacterized protein</fullName>
    </submittedName>
</protein>
<feature type="compositionally biased region" description="Low complexity" evidence="1">
    <location>
        <begin position="117"/>
        <end position="132"/>
    </location>
</feature>